<feature type="coiled-coil region" evidence="6">
    <location>
        <begin position="824"/>
        <end position="893"/>
    </location>
</feature>
<keyword evidence="6" id="KW-0175">Coiled coil</keyword>
<feature type="region of interest" description="Disordered" evidence="7">
    <location>
        <begin position="137"/>
        <end position="156"/>
    </location>
</feature>
<feature type="compositionally biased region" description="Polar residues" evidence="7">
    <location>
        <begin position="68"/>
        <end position="80"/>
    </location>
</feature>
<dbReference type="GO" id="GO:0003777">
    <property type="term" value="F:microtubule motor activity"/>
    <property type="evidence" value="ECO:0007669"/>
    <property type="project" value="InterPro"/>
</dbReference>
<dbReference type="SMART" id="SM00129">
    <property type="entry name" value="KISc"/>
    <property type="match status" value="1"/>
</dbReference>
<feature type="compositionally biased region" description="Low complexity" evidence="7">
    <location>
        <begin position="117"/>
        <end position="127"/>
    </location>
</feature>
<feature type="region of interest" description="Disordered" evidence="7">
    <location>
        <begin position="1362"/>
        <end position="1386"/>
    </location>
</feature>
<keyword evidence="4" id="KW-0206">Cytoskeleton</keyword>
<feature type="non-terminal residue" evidence="9">
    <location>
        <position position="1"/>
    </location>
</feature>
<evidence type="ECO:0000256" key="4">
    <source>
        <dbReference type="ARBA" id="ARBA00023212"/>
    </source>
</evidence>
<gene>
    <name evidence="9" type="ORF">MGAL_10B045365</name>
</gene>
<feature type="compositionally biased region" description="Polar residues" evidence="7">
    <location>
        <begin position="88"/>
        <end position="114"/>
    </location>
</feature>
<dbReference type="InterPro" id="IPR001752">
    <property type="entry name" value="Kinesin_motor_dom"/>
</dbReference>
<name>A0A8B6DJY9_MYTGA</name>
<dbReference type="GO" id="GO:0008017">
    <property type="term" value="F:microtubule binding"/>
    <property type="evidence" value="ECO:0007669"/>
    <property type="project" value="InterPro"/>
</dbReference>
<feature type="compositionally biased region" description="Basic and acidic residues" evidence="7">
    <location>
        <begin position="1"/>
        <end position="10"/>
    </location>
</feature>
<accession>A0A8B6DJY9</accession>
<evidence type="ECO:0000313" key="9">
    <source>
        <dbReference type="EMBL" id="VDI20821.1"/>
    </source>
</evidence>
<feature type="region of interest" description="Disordered" evidence="7">
    <location>
        <begin position="497"/>
        <end position="525"/>
    </location>
</feature>
<keyword evidence="10" id="KW-1185">Reference proteome</keyword>
<dbReference type="CDD" id="cd01366">
    <property type="entry name" value="KISc_C_terminal"/>
    <property type="match status" value="1"/>
</dbReference>
<dbReference type="GO" id="GO:0005856">
    <property type="term" value="C:cytoskeleton"/>
    <property type="evidence" value="ECO:0007669"/>
    <property type="project" value="UniProtKB-SubCell"/>
</dbReference>
<evidence type="ECO:0000256" key="1">
    <source>
        <dbReference type="ARBA" id="ARBA00004245"/>
    </source>
</evidence>
<dbReference type="Pfam" id="PF00225">
    <property type="entry name" value="Kinesin"/>
    <property type="match status" value="1"/>
</dbReference>
<comment type="subcellular location">
    <subcellularLocation>
        <location evidence="1">Cytoplasm</location>
        <location evidence="1">Cytoskeleton</location>
    </subcellularLocation>
</comment>
<proteinExistence type="inferred from homology"/>
<feature type="region of interest" description="Disordered" evidence="7">
    <location>
        <begin position="1230"/>
        <end position="1259"/>
    </location>
</feature>
<evidence type="ECO:0000256" key="6">
    <source>
        <dbReference type="SAM" id="Coils"/>
    </source>
</evidence>
<dbReference type="PRINTS" id="PR00380">
    <property type="entry name" value="KINESINHEAVY"/>
</dbReference>
<keyword evidence="2 5" id="KW-0547">Nucleotide-binding</keyword>
<keyword evidence="5" id="KW-0505">Motor protein</keyword>
<comment type="caution">
    <text evidence="9">The sequence shown here is derived from an EMBL/GenBank/DDBJ whole genome shotgun (WGS) entry which is preliminary data.</text>
</comment>
<dbReference type="InterPro" id="IPR019821">
    <property type="entry name" value="Kinesin_motor_CS"/>
</dbReference>
<sequence length="1815" mass="204712">FIQDEKEAEGNKSNTTPKPSDKNDEPVKKKKGDTDDKKKKKTEDGLEKKKKTEDEKRKKGKKTAVEPSPSSGPTLSQSASYPKDPTGSAVSLRSNASTVKEAWTDNSASGSQADLNPVVTSPSSSVISVREAARENRKYNANMKGPETASQKTEEEEISDHAYIPYKYAHNCIAKIMEDMKNMKVTHVRIVSEIQGEYKQIEDETQSQFNTYVFFLRDQYSNKVKTFKQVIDVHRMDLQNKEQYWNEMLQSLAERNNKLLKDKKVLLITNKVEIERLEREKVEITTELTHKLDAVTASLAVASVAESKASTYEKEVQELKEENEKKNEEIKKLKDRPTSAGNHGDEGEIKQLQMALAIKEEELRVALAGGAVVMATKEEETNVSRKPIVAAAVVSSEDKDKMSQERGQITDERDKMMDERREIDDERISFQDDRKKWLDEINRLTIELTAQNKNTAELEVKNDSLKHQLQDMATLQAKYHALESQYEALSVIVKGSDSAKEAAEENISKTKSDKDMIEQEQKNKEEEIKKWEEKFKKKHKREPTDEDKSDSVKEMYVQKEELETMVTSLDQKLVTYEKVQKGEVPDPPEVAPVPMAIIEPEVKTVEVKVPDPLILEELQKAQGEIARLRDQISGLQEENTNHANTISGQNEELSNLRDRISQLEAEVAALKAGAATVATSAVSNEEVEKLTQENRELKKDMKKMLKRMEKQKDTGKTPTGDPDERMQNLEGKVLDLEDKVIDLESDNKGLMDDRDKLTMEKDGLLEQISVLTVAAGSGTTTATPVMAVAAVAGSKHDQADGCNLPEHADLIIQLEIKSKELIEKDREISEKDRQIEEKDNLIEEKMKEIEKLRVQCKEMRSDMMKMAKSHQKLQTKLKDLDQLEKTKKLLQAMSFYIQDIHREQQPAGEAVKKRLETVTPGVAALKAAEEKNQKAYEAWAEKFKKKNGKDPGSKDRDAEGEKLFRALEVSKKEHEDLQIKIEALTIMQTGDYKAPIQREKTVIEEETPVKQMEQQMSELDNKLEGLEGENDQLKSEKSEMVAKMRELEVQLEEARNKAELQATLATGDMNTEELSNQITSLQKEVSLSEAALRQEKMAHNNTKDELENLRNQMSVMKDEVDNQKSELQTKLANDKKLLDAELKVKDQEIAKLTSRNDELEKARLANVPLDTAKEIQNLQAKLALLEKDKNKSGTETTALQGQISELKVKLENANKNLETQRATARETEAKVKNAKTEKDKAVREATSQMEKKEQQRINEDKKRISALERKIKELETVKPLGKGVAVAAVGSDTASQNMKAQVVNLKRENNEANTRIKHLELELKKGGGRPGTSAAGGDDKNLQKRHEKILKELERKLEIEKSKTEKLQESLKGTEDDLKDTKKDRDNKANELRKLEAELAALGVAAKEGVEAASKVKNLEKETKVLNEENKVLTENYNTERVLRKKYYNMVEDMKGKIRVYCRARPLSKTELGRGNRSVLKSQDEYSITVETQRGIKDFQFDQIFMEDSTQEKIFEDTNNLVQSAVDGYNVCIFAYGQTGSGKTFTMIGDKDQNFPGIAPRAFNRIFDLINELKSKSDITVTAYMMELYNDKLIDLFAKPGHSSDDKMDIKVDKKGLVWVKGAVVKEAHNSKELFALFQEGSEHRHTASTKMNDESSRSHLIISLVLETTNKMTGQTAKGKLSLVDLAGSERVGKTGASADQLKEAMSINKSLSALGDVISALSSEQQFIPYRNNKLTMLMQDSLGGNAKTLMFVNISPADYNQDESVISLTYASRVKLITNQASKNSDNKEIARLKSIIAKLKAGEAVDDEDVQ</sequence>
<dbReference type="Gene3D" id="3.40.850.10">
    <property type="entry name" value="Kinesin motor domain"/>
    <property type="match status" value="1"/>
</dbReference>
<evidence type="ECO:0000313" key="10">
    <source>
        <dbReference type="Proteomes" id="UP000596742"/>
    </source>
</evidence>
<evidence type="ECO:0000256" key="7">
    <source>
        <dbReference type="SAM" id="MobiDB-lite"/>
    </source>
</evidence>
<keyword evidence="3 5" id="KW-0067">ATP-binding</keyword>
<keyword evidence="4" id="KW-0963">Cytoplasm</keyword>
<feature type="domain" description="Kinesin motor" evidence="8">
    <location>
        <begin position="1457"/>
        <end position="1780"/>
    </location>
</feature>
<comment type="similarity">
    <text evidence="5">Belongs to the TRAFAC class myosin-kinesin ATPase superfamily. Kinesin family.</text>
</comment>
<dbReference type="InterPro" id="IPR027417">
    <property type="entry name" value="P-loop_NTPase"/>
</dbReference>
<dbReference type="EMBL" id="UYJE01003622">
    <property type="protein sequence ID" value="VDI20821.1"/>
    <property type="molecule type" value="Genomic_DNA"/>
</dbReference>
<protein>
    <recommendedName>
        <fullName evidence="8">Kinesin motor domain-containing protein</fullName>
    </recommendedName>
</protein>
<dbReference type="OrthoDB" id="3176171at2759"/>
<feature type="region of interest" description="Disordered" evidence="7">
    <location>
        <begin position="1"/>
        <end position="127"/>
    </location>
</feature>
<feature type="coiled-coil region" evidence="6">
    <location>
        <begin position="618"/>
        <end position="753"/>
    </location>
</feature>
<evidence type="ECO:0000256" key="2">
    <source>
        <dbReference type="ARBA" id="ARBA00022741"/>
    </source>
</evidence>
<dbReference type="InterPro" id="IPR036961">
    <property type="entry name" value="Kinesin_motor_dom_sf"/>
</dbReference>
<dbReference type="GO" id="GO:0005524">
    <property type="term" value="F:ATP binding"/>
    <property type="evidence" value="ECO:0007669"/>
    <property type="project" value="UniProtKB-UniRule"/>
</dbReference>
<feature type="coiled-coil region" evidence="6">
    <location>
        <begin position="967"/>
        <end position="1064"/>
    </location>
</feature>
<evidence type="ECO:0000256" key="3">
    <source>
        <dbReference type="ARBA" id="ARBA00022840"/>
    </source>
</evidence>
<reference evidence="9" key="1">
    <citation type="submission" date="2018-11" db="EMBL/GenBank/DDBJ databases">
        <authorList>
            <person name="Alioto T."/>
            <person name="Alioto T."/>
        </authorList>
    </citation>
    <scope>NUCLEOTIDE SEQUENCE</scope>
</reference>
<dbReference type="PROSITE" id="PS50067">
    <property type="entry name" value="KINESIN_MOTOR_2"/>
    <property type="match status" value="1"/>
</dbReference>
<feature type="region of interest" description="Disordered" evidence="7">
    <location>
        <begin position="318"/>
        <end position="346"/>
    </location>
</feature>
<feature type="region of interest" description="Disordered" evidence="7">
    <location>
        <begin position="533"/>
        <end position="552"/>
    </location>
</feature>
<dbReference type="Gene3D" id="1.10.287.1490">
    <property type="match status" value="1"/>
</dbReference>
<evidence type="ECO:0000256" key="5">
    <source>
        <dbReference type="PROSITE-ProRule" id="PRU00283"/>
    </source>
</evidence>
<dbReference type="FunFam" id="3.40.850.10:FF:000146">
    <property type="entry name" value="Kinesin-like protein"/>
    <property type="match status" value="1"/>
</dbReference>
<dbReference type="PANTHER" id="PTHR47972:SF16">
    <property type="entry name" value="KINESIN-LIKE PROTEIN"/>
    <property type="match status" value="1"/>
</dbReference>
<dbReference type="PANTHER" id="PTHR47972">
    <property type="entry name" value="KINESIN-LIKE PROTEIN KLP-3"/>
    <property type="match status" value="1"/>
</dbReference>
<dbReference type="GO" id="GO:0007018">
    <property type="term" value="P:microtubule-based movement"/>
    <property type="evidence" value="ECO:0007669"/>
    <property type="project" value="InterPro"/>
</dbReference>
<dbReference type="InterPro" id="IPR027640">
    <property type="entry name" value="Kinesin-like_fam"/>
</dbReference>
<evidence type="ECO:0000259" key="8">
    <source>
        <dbReference type="PROSITE" id="PS50067"/>
    </source>
</evidence>
<dbReference type="SUPFAM" id="SSF52540">
    <property type="entry name" value="P-loop containing nucleoside triphosphate hydrolases"/>
    <property type="match status" value="1"/>
</dbReference>
<feature type="compositionally biased region" description="Basic and acidic residues" evidence="7">
    <location>
        <begin position="19"/>
        <end position="57"/>
    </location>
</feature>
<feature type="binding site" evidence="5">
    <location>
        <begin position="1537"/>
        <end position="1544"/>
    </location>
    <ligand>
        <name>ATP</name>
        <dbReference type="ChEBI" id="CHEBI:30616"/>
    </ligand>
</feature>
<dbReference type="PROSITE" id="PS00411">
    <property type="entry name" value="KINESIN_MOTOR_1"/>
    <property type="match status" value="1"/>
</dbReference>
<dbReference type="Proteomes" id="UP000596742">
    <property type="component" value="Unassembled WGS sequence"/>
</dbReference>
<organism evidence="9 10">
    <name type="scientific">Mytilus galloprovincialis</name>
    <name type="common">Mediterranean mussel</name>
    <dbReference type="NCBI Taxonomy" id="29158"/>
    <lineage>
        <taxon>Eukaryota</taxon>
        <taxon>Metazoa</taxon>
        <taxon>Spiralia</taxon>
        <taxon>Lophotrochozoa</taxon>
        <taxon>Mollusca</taxon>
        <taxon>Bivalvia</taxon>
        <taxon>Autobranchia</taxon>
        <taxon>Pteriomorphia</taxon>
        <taxon>Mytilida</taxon>
        <taxon>Mytiloidea</taxon>
        <taxon>Mytilidae</taxon>
        <taxon>Mytilinae</taxon>
        <taxon>Mytilus</taxon>
    </lineage>
</organism>
<feature type="region of interest" description="Disordered" evidence="7">
    <location>
        <begin position="1323"/>
        <end position="1344"/>
    </location>
</feature>